<dbReference type="InterPro" id="IPR036224">
    <property type="entry name" value="GINS_bundle-like_dom_sf"/>
</dbReference>
<name>A0A4Y1RKH9_PRUDU</name>
<dbReference type="InterPro" id="IPR038437">
    <property type="entry name" value="GINS_Psf3_sf"/>
</dbReference>
<dbReference type="CDD" id="cd21693">
    <property type="entry name" value="GINS_B_Psf3"/>
    <property type="match status" value="1"/>
</dbReference>
<dbReference type="EMBL" id="AP019302">
    <property type="protein sequence ID" value="BBH04842.1"/>
    <property type="molecule type" value="Genomic_DNA"/>
</dbReference>
<dbReference type="PANTHER" id="PTHR22768:SF0">
    <property type="entry name" value="DNA REPLICATION COMPLEX GINS PROTEIN PSF3"/>
    <property type="match status" value="1"/>
</dbReference>
<accession>A0A4Y1RKH9</accession>
<dbReference type="Gene3D" id="3.40.50.10140">
    <property type="entry name" value="Toll/interleukin-1 receptor homology (TIR) domain"/>
    <property type="match status" value="1"/>
</dbReference>
<sequence>MIFTLYSARERKKRIMYASSMKSISVKILALYSICHFGFWWLMDPLLQESVQEKGGSIVRKVGSFLKMASCYDIDDILVEEQRVPVVFQQAVNGVDIDPSAETHCVEPGSKVELPYWLAHELHLRKVAKMKVPACFNQRFLPFSEQNWNLGLMVHLWIEDLDTWPSAVYDLVGGYQKILAKAHNAAFTAHSKLLSYLTKEETNLYEAAQSSMAAFKKWRIGGPRFERASLAQSNFRVIMALSRGHQDYASSSNSSPSRCRYHVFLSFRGEDSLCGRRRHSLCGQRLPTFRDEEELERGEDIKPEFEKAIQISKKFQRLCVFQMILCADVE</sequence>
<dbReference type="Pfam" id="PF22466">
    <property type="entry name" value="PSF3_N"/>
    <property type="match status" value="1"/>
</dbReference>
<reference evidence="3" key="1">
    <citation type="journal article" date="2019" name="Science">
        <title>Mutation of a bHLH transcription factor allowed almond domestication.</title>
        <authorList>
            <person name="Sanchez-Perez R."/>
            <person name="Pavan S."/>
            <person name="Mazzeo R."/>
            <person name="Moldovan C."/>
            <person name="Aiese Cigliano R."/>
            <person name="Del Cueto J."/>
            <person name="Ricciardi F."/>
            <person name="Lotti C."/>
            <person name="Ricciardi L."/>
            <person name="Dicenta F."/>
            <person name="Lopez-Marques R.L."/>
            <person name="Lindberg Moller B."/>
        </authorList>
    </citation>
    <scope>NUCLEOTIDE SEQUENCE</scope>
</reference>
<dbReference type="GO" id="GO:1902975">
    <property type="term" value="P:mitotic DNA replication initiation"/>
    <property type="evidence" value="ECO:0007669"/>
    <property type="project" value="TreeGrafter"/>
</dbReference>
<protein>
    <submittedName>
        <fullName evidence="3">Disease resistance protein TIR-NBS-LRR class family</fullName>
    </submittedName>
</protein>
<proteinExistence type="predicted"/>
<dbReference type="SUPFAM" id="SSF52200">
    <property type="entry name" value="Toll/Interleukin receptor TIR domain"/>
    <property type="match status" value="1"/>
</dbReference>
<dbReference type="SUPFAM" id="SSF160059">
    <property type="entry name" value="PriA/YqbF domain"/>
    <property type="match status" value="1"/>
</dbReference>
<evidence type="ECO:0000313" key="3">
    <source>
        <dbReference type="EMBL" id="BBH04842.1"/>
    </source>
</evidence>
<dbReference type="InterPro" id="IPR035897">
    <property type="entry name" value="Toll_tir_struct_dom_sf"/>
</dbReference>
<dbReference type="InterPro" id="IPR055221">
    <property type="entry name" value="PSF3_N"/>
</dbReference>
<dbReference type="Gene3D" id="1.20.58.2050">
    <property type="match status" value="2"/>
</dbReference>
<gene>
    <name evidence="3" type="ORF">Prudu_016075</name>
</gene>
<evidence type="ECO:0000256" key="1">
    <source>
        <dbReference type="SAM" id="Phobius"/>
    </source>
</evidence>
<keyword evidence="1" id="KW-1133">Transmembrane helix</keyword>
<organism evidence="3">
    <name type="scientific">Prunus dulcis</name>
    <name type="common">Almond</name>
    <name type="synonym">Amygdalus dulcis</name>
    <dbReference type="NCBI Taxonomy" id="3755"/>
    <lineage>
        <taxon>Eukaryota</taxon>
        <taxon>Viridiplantae</taxon>
        <taxon>Streptophyta</taxon>
        <taxon>Embryophyta</taxon>
        <taxon>Tracheophyta</taxon>
        <taxon>Spermatophyta</taxon>
        <taxon>Magnoliopsida</taxon>
        <taxon>eudicotyledons</taxon>
        <taxon>Gunneridae</taxon>
        <taxon>Pentapetalae</taxon>
        <taxon>rosids</taxon>
        <taxon>fabids</taxon>
        <taxon>Rosales</taxon>
        <taxon>Rosaceae</taxon>
        <taxon>Amygdaloideae</taxon>
        <taxon>Amygdaleae</taxon>
        <taxon>Prunus</taxon>
    </lineage>
</organism>
<dbReference type="AlphaFoldDB" id="A0A4Y1RKH9"/>
<feature type="domain" description="DNA replication complex GINS protein PSF3 N-terminal" evidence="2">
    <location>
        <begin position="72"/>
        <end position="122"/>
    </location>
</feature>
<dbReference type="PANTHER" id="PTHR22768">
    <property type="entry name" value="DNA REPLICATION COMPLEX GINS PROTEIN PSF3"/>
    <property type="match status" value="1"/>
</dbReference>
<evidence type="ECO:0000259" key="2">
    <source>
        <dbReference type="Pfam" id="PF22466"/>
    </source>
</evidence>
<keyword evidence="1" id="KW-0812">Transmembrane</keyword>
<keyword evidence="1" id="KW-0472">Membrane</keyword>
<feature type="transmembrane region" description="Helical" evidence="1">
    <location>
        <begin position="21"/>
        <end position="43"/>
    </location>
</feature>
<dbReference type="SUPFAM" id="SSF158573">
    <property type="entry name" value="GINS helical bundle-like"/>
    <property type="match status" value="1"/>
</dbReference>
<dbReference type="GO" id="GO:0000811">
    <property type="term" value="C:GINS complex"/>
    <property type="evidence" value="ECO:0007669"/>
    <property type="project" value="TreeGrafter"/>
</dbReference>
<dbReference type="InterPro" id="IPR010492">
    <property type="entry name" value="GINS_Psf3"/>
</dbReference>